<keyword evidence="3" id="KW-1185">Reference proteome</keyword>
<proteinExistence type="predicted"/>
<organism evidence="2 3">
    <name type="scientific">Cuscuta australis</name>
    <dbReference type="NCBI Taxonomy" id="267555"/>
    <lineage>
        <taxon>Eukaryota</taxon>
        <taxon>Viridiplantae</taxon>
        <taxon>Streptophyta</taxon>
        <taxon>Embryophyta</taxon>
        <taxon>Tracheophyta</taxon>
        <taxon>Spermatophyta</taxon>
        <taxon>Magnoliopsida</taxon>
        <taxon>eudicotyledons</taxon>
        <taxon>Gunneridae</taxon>
        <taxon>Pentapetalae</taxon>
        <taxon>asterids</taxon>
        <taxon>lamiids</taxon>
        <taxon>Solanales</taxon>
        <taxon>Convolvulaceae</taxon>
        <taxon>Cuscuteae</taxon>
        <taxon>Cuscuta</taxon>
        <taxon>Cuscuta subgen. Grammica</taxon>
        <taxon>Cuscuta sect. Cleistogrammica</taxon>
    </lineage>
</organism>
<protein>
    <submittedName>
        <fullName evidence="2">Uncharacterized protein</fullName>
    </submittedName>
</protein>
<feature type="compositionally biased region" description="Basic and acidic residues" evidence="1">
    <location>
        <begin position="39"/>
        <end position="52"/>
    </location>
</feature>
<gene>
    <name evidence="2" type="ORF">DM860_004858</name>
</gene>
<reference evidence="2 3" key="1">
    <citation type="submission" date="2018-06" db="EMBL/GenBank/DDBJ databases">
        <title>The Genome of Cuscuta australis (Dodder) Provides Insight into the Evolution of Plant Parasitism.</title>
        <authorList>
            <person name="Liu H."/>
        </authorList>
    </citation>
    <scope>NUCLEOTIDE SEQUENCE [LARGE SCALE GENOMIC DNA]</scope>
    <source>
        <strain evidence="3">cv. Yunnan</strain>
        <tissue evidence="2">Vines</tissue>
    </source>
</reference>
<feature type="region of interest" description="Disordered" evidence="1">
    <location>
        <begin position="109"/>
        <end position="164"/>
    </location>
</feature>
<evidence type="ECO:0000313" key="2">
    <source>
        <dbReference type="EMBL" id="RAL46579.1"/>
    </source>
</evidence>
<evidence type="ECO:0000313" key="3">
    <source>
        <dbReference type="Proteomes" id="UP000249390"/>
    </source>
</evidence>
<dbReference type="AlphaFoldDB" id="A0A328DQF9"/>
<comment type="caution">
    <text evidence="2">The sequence shown here is derived from an EMBL/GenBank/DDBJ whole genome shotgun (WGS) entry which is preliminary data.</text>
</comment>
<dbReference type="EMBL" id="NQVE01000122">
    <property type="protein sequence ID" value="RAL46579.1"/>
    <property type="molecule type" value="Genomic_DNA"/>
</dbReference>
<evidence type="ECO:0000256" key="1">
    <source>
        <dbReference type="SAM" id="MobiDB-lite"/>
    </source>
</evidence>
<sequence length="192" mass="19487">MRALWRFAPSVTAATRVPVAERGEMARGVSSVAAAGQGGKKETPAKKEEAGRRGGVVSNQHVLGGAGKRDRVVVVGEDQETPQPLIFHAVAEAVVVGILGGRCGGGGEAVGVQEADPVRGGGESEGELRGGEEIPGPAGGLQAVDDGDDSGEGDVGEEGSGTASRMFPVAECPALSWSHCRSFLPDLGRSVY</sequence>
<dbReference type="Proteomes" id="UP000249390">
    <property type="component" value="Unassembled WGS sequence"/>
</dbReference>
<feature type="compositionally biased region" description="Acidic residues" evidence="1">
    <location>
        <begin position="145"/>
        <end position="157"/>
    </location>
</feature>
<name>A0A328DQF9_9ASTE</name>
<accession>A0A328DQF9</accession>
<feature type="region of interest" description="Disordered" evidence="1">
    <location>
        <begin position="29"/>
        <end position="61"/>
    </location>
</feature>